<dbReference type="EMBL" id="JAYMFF010000002">
    <property type="protein sequence ID" value="MEC4175069.1"/>
    <property type="molecule type" value="Genomic_DNA"/>
</dbReference>
<comment type="caution">
    <text evidence="3">The sequence shown here is derived from an EMBL/GenBank/DDBJ whole genome shotgun (WGS) entry which is preliminary data.</text>
</comment>
<organism evidence="3 4">
    <name type="scientific">Adlercreutzia wanghongyangiae</name>
    <dbReference type="NCBI Taxonomy" id="3111451"/>
    <lineage>
        <taxon>Bacteria</taxon>
        <taxon>Bacillati</taxon>
        <taxon>Actinomycetota</taxon>
        <taxon>Coriobacteriia</taxon>
        <taxon>Eggerthellales</taxon>
        <taxon>Eggerthellaceae</taxon>
        <taxon>Adlercreutzia</taxon>
    </lineage>
</organism>
<evidence type="ECO:0000256" key="2">
    <source>
        <dbReference type="SAM" id="Phobius"/>
    </source>
</evidence>
<keyword evidence="2" id="KW-0812">Transmembrane</keyword>
<name>A0ABU6IF60_9ACTN</name>
<feature type="region of interest" description="Disordered" evidence="1">
    <location>
        <begin position="1"/>
        <end position="26"/>
    </location>
</feature>
<keyword evidence="2" id="KW-1133">Transmembrane helix</keyword>
<sequence length="203" mass="21802">MSRGNARRSMADYAVATHAQGTSDGDRRMERYHEYVGRRRSERTVWPGAAFIVEALLLLVFLTGSLAVLMELNADADVAGRQSADLMSAMTMASNAAETFAASPLTAAESFASNANADDPNIVRQDSLVLVRDVQPEETAAGVLYHASIAVWHASDVTAVEPSRGDDGRYRLTLADRAAEPVYTLETAVYVPEAPSEGEVSHG</sequence>
<dbReference type="Proteomes" id="UP001349994">
    <property type="component" value="Unassembled WGS sequence"/>
</dbReference>
<evidence type="ECO:0000313" key="4">
    <source>
        <dbReference type="Proteomes" id="UP001349994"/>
    </source>
</evidence>
<feature type="transmembrane region" description="Helical" evidence="2">
    <location>
        <begin position="48"/>
        <end position="70"/>
    </location>
</feature>
<evidence type="ECO:0000256" key="1">
    <source>
        <dbReference type="SAM" id="MobiDB-lite"/>
    </source>
</evidence>
<protein>
    <recommendedName>
        <fullName evidence="5">Type II secretion system protein</fullName>
    </recommendedName>
</protein>
<keyword evidence="4" id="KW-1185">Reference proteome</keyword>
<evidence type="ECO:0000313" key="3">
    <source>
        <dbReference type="EMBL" id="MEC4175069.1"/>
    </source>
</evidence>
<keyword evidence="2" id="KW-0472">Membrane</keyword>
<gene>
    <name evidence="3" type="ORF">VIN30_01215</name>
</gene>
<reference evidence="3 4" key="1">
    <citation type="submission" date="2024-01" db="EMBL/GenBank/DDBJ databases">
        <title>novel species in genus Adlercreutzia.</title>
        <authorList>
            <person name="Liu X."/>
        </authorList>
    </citation>
    <scope>NUCLEOTIDE SEQUENCE [LARGE SCALE GENOMIC DNA]</scope>
    <source>
        <strain evidence="3 4">R7</strain>
    </source>
</reference>
<accession>A0ABU6IF60</accession>
<dbReference type="RefSeq" id="WP_338208634.1">
    <property type="nucleotide sequence ID" value="NZ_JAYMFF010000002.1"/>
</dbReference>
<evidence type="ECO:0008006" key="5">
    <source>
        <dbReference type="Google" id="ProtNLM"/>
    </source>
</evidence>
<proteinExistence type="predicted"/>